<feature type="transmembrane region" description="Helical" evidence="1">
    <location>
        <begin position="122"/>
        <end position="140"/>
    </location>
</feature>
<dbReference type="eggNOG" id="ENOG502ZV86">
    <property type="taxonomic scope" value="Bacteria"/>
</dbReference>
<evidence type="ECO:0000313" key="2">
    <source>
        <dbReference type="EMBL" id="KGP72358.1"/>
    </source>
</evidence>
<feature type="transmembrane region" description="Helical" evidence="1">
    <location>
        <begin position="14"/>
        <end position="35"/>
    </location>
</feature>
<sequence>MQEESKVMLKTRDILIKALFGLMGAGLAYLLVYTLTYLPNGYELVSKQQGVLHIQEYNLVGLKEDKIKWQPPSEEEDWRLKALKTKIPNLMVSYFILFTSIFITLFLTLYESSKGKRIIGDLIASGLTVLFAFLTLLRNLDRIKELL</sequence>
<feature type="transmembrane region" description="Helical" evidence="1">
    <location>
        <begin position="91"/>
        <end position="110"/>
    </location>
</feature>
<proteinExistence type="predicted"/>
<comment type="caution">
    <text evidence="2">The sequence shown here is derived from an EMBL/GenBank/DDBJ whole genome shotgun (WGS) entry which is preliminary data.</text>
</comment>
<dbReference type="STRING" id="1385514.N782_12960"/>
<keyword evidence="1" id="KW-0812">Transmembrane</keyword>
<dbReference type="AlphaFoldDB" id="A0A0A2TD98"/>
<reference evidence="2 3" key="1">
    <citation type="journal article" date="2015" name="Stand. Genomic Sci.">
        <title>High quality draft genome sequence of the moderately halophilic bacterium Pontibacillus yanchengensis Y32(T) and comparison among Pontibacillus genomes.</title>
        <authorList>
            <person name="Huang J."/>
            <person name="Qiao Z.X."/>
            <person name="Tang J.W."/>
            <person name="Wang G."/>
        </authorList>
    </citation>
    <scope>NUCLEOTIDE SEQUENCE [LARGE SCALE GENOMIC DNA]</scope>
    <source>
        <strain evidence="2 3">Y32</strain>
    </source>
</reference>
<protein>
    <submittedName>
        <fullName evidence="2">Uncharacterized protein</fullName>
    </submittedName>
</protein>
<keyword evidence="1" id="KW-1133">Transmembrane helix</keyword>
<dbReference type="EMBL" id="AVBF01000032">
    <property type="protein sequence ID" value="KGP72358.1"/>
    <property type="molecule type" value="Genomic_DNA"/>
</dbReference>
<gene>
    <name evidence="2" type="ORF">N782_12960</name>
</gene>
<organism evidence="2 3">
    <name type="scientific">Pontibacillus yanchengensis Y32</name>
    <dbReference type="NCBI Taxonomy" id="1385514"/>
    <lineage>
        <taxon>Bacteria</taxon>
        <taxon>Bacillati</taxon>
        <taxon>Bacillota</taxon>
        <taxon>Bacilli</taxon>
        <taxon>Bacillales</taxon>
        <taxon>Bacillaceae</taxon>
        <taxon>Pontibacillus</taxon>
    </lineage>
</organism>
<dbReference type="Proteomes" id="UP000030147">
    <property type="component" value="Unassembled WGS sequence"/>
</dbReference>
<evidence type="ECO:0000256" key="1">
    <source>
        <dbReference type="SAM" id="Phobius"/>
    </source>
</evidence>
<keyword evidence="3" id="KW-1185">Reference proteome</keyword>
<accession>A0A0A2TD98</accession>
<keyword evidence="1" id="KW-0472">Membrane</keyword>
<name>A0A0A2TD98_9BACI</name>
<evidence type="ECO:0000313" key="3">
    <source>
        <dbReference type="Proteomes" id="UP000030147"/>
    </source>
</evidence>